<organism evidence="2 3">
    <name type="scientific">Phascolomyces articulosus</name>
    <dbReference type="NCBI Taxonomy" id="60185"/>
    <lineage>
        <taxon>Eukaryota</taxon>
        <taxon>Fungi</taxon>
        <taxon>Fungi incertae sedis</taxon>
        <taxon>Mucoromycota</taxon>
        <taxon>Mucoromycotina</taxon>
        <taxon>Mucoromycetes</taxon>
        <taxon>Mucorales</taxon>
        <taxon>Lichtheimiaceae</taxon>
        <taxon>Phascolomyces</taxon>
    </lineage>
</organism>
<comment type="caution">
    <text evidence="2">The sequence shown here is derived from an EMBL/GenBank/DDBJ whole genome shotgun (WGS) entry which is preliminary data.</text>
</comment>
<reference evidence="2" key="1">
    <citation type="journal article" date="2022" name="IScience">
        <title>Evolution of zygomycete secretomes and the origins of terrestrial fungal ecologies.</title>
        <authorList>
            <person name="Chang Y."/>
            <person name="Wang Y."/>
            <person name="Mondo S."/>
            <person name="Ahrendt S."/>
            <person name="Andreopoulos W."/>
            <person name="Barry K."/>
            <person name="Beard J."/>
            <person name="Benny G.L."/>
            <person name="Blankenship S."/>
            <person name="Bonito G."/>
            <person name="Cuomo C."/>
            <person name="Desiro A."/>
            <person name="Gervers K.A."/>
            <person name="Hundley H."/>
            <person name="Kuo A."/>
            <person name="LaButti K."/>
            <person name="Lang B.F."/>
            <person name="Lipzen A."/>
            <person name="O'Donnell K."/>
            <person name="Pangilinan J."/>
            <person name="Reynolds N."/>
            <person name="Sandor L."/>
            <person name="Smith M.E."/>
            <person name="Tsang A."/>
            <person name="Grigoriev I.V."/>
            <person name="Stajich J.E."/>
            <person name="Spatafora J.W."/>
        </authorList>
    </citation>
    <scope>NUCLEOTIDE SEQUENCE</scope>
    <source>
        <strain evidence="2">RSA 2281</strain>
    </source>
</reference>
<dbReference type="EMBL" id="JAIXMP010000004">
    <property type="protein sequence ID" value="KAI9274297.1"/>
    <property type="molecule type" value="Genomic_DNA"/>
</dbReference>
<sequence>MLTATYRPPSPSGSSSSTSLLIPSSVANLSVAARSFTRLDEILSTSSNNKDDNCLNNNKLHEETIVEEDDDDEDDDSTLFLHYRPYRASQLYRRRRCSLVASMDSCRMETIFEEEGE</sequence>
<name>A0AAD5PIB4_9FUNG</name>
<feature type="region of interest" description="Disordered" evidence="1">
    <location>
        <begin position="1"/>
        <end position="20"/>
    </location>
</feature>
<protein>
    <submittedName>
        <fullName evidence="2">Uncharacterized protein</fullName>
    </submittedName>
</protein>
<evidence type="ECO:0000313" key="3">
    <source>
        <dbReference type="Proteomes" id="UP001209540"/>
    </source>
</evidence>
<gene>
    <name evidence="2" type="ORF">BDA99DRAFT_568565</name>
</gene>
<keyword evidence="3" id="KW-1185">Reference proteome</keyword>
<evidence type="ECO:0000256" key="1">
    <source>
        <dbReference type="SAM" id="MobiDB-lite"/>
    </source>
</evidence>
<dbReference type="Proteomes" id="UP001209540">
    <property type="component" value="Unassembled WGS sequence"/>
</dbReference>
<accession>A0AAD5PIB4</accession>
<dbReference type="AlphaFoldDB" id="A0AAD5PIB4"/>
<reference evidence="2" key="2">
    <citation type="submission" date="2023-02" db="EMBL/GenBank/DDBJ databases">
        <authorList>
            <consortium name="DOE Joint Genome Institute"/>
            <person name="Mondo S.J."/>
            <person name="Chang Y."/>
            <person name="Wang Y."/>
            <person name="Ahrendt S."/>
            <person name="Andreopoulos W."/>
            <person name="Barry K."/>
            <person name="Beard J."/>
            <person name="Benny G.L."/>
            <person name="Blankenship S."/>
            <person name="Bonito G."/>
            <person name="Cuomo C."/>
            <person name="Desiro A."/>
            <person name="Gervers K.A."/>
            <person name="Hundley H."/>
            <person name="Kuo A."/>
            <person name="LaButti K."/>
            <person name="Lang B.F."/>
            <person name="Lipzen A."/>
            <person name="O'Donnell K."/>
            <person name="Pangilinan J."/>
            <person name="Reynolds N."/>
            <person name="Sandor L."/>
            <person name="Smith M.W."/>
            <person name="Tsang A."/>
            <person name="Grigoriev I.V."/>
            <person name="Stajich J.E."/>
            <person name="Spatafora J.W."/>
        </authorList>
    </citation>
    <scope>NUCLEOTIDE SEQUENCE</scope>
    <source>
        <strain evidence="2">RSA 2281</strain>
    </source>
</reference>
<evidence type="ECO:0000313" key="2">
    <source>
        <dbReference type="EMBL" id="KAI9274297.1"/>
    </source>
</evidence>
<proteinExistence type="predicted"/>